<dbReference type="Pfam" id="PF13492">
    <property type="entry name" value="GAF_3"/>
    <property type="match status" value="1"/>
</dbReference>
<comment type="caution">
    <text evidence="4">The sequence shown here is derived from an EMBL/GenBank/DDBJ whole genome shotgun (WGS) entry which is preliminary data.</text>
</comment>
<dbReference type="SMART" id="SM00065">
    <property type="entry name" value="GAF"/>
    <property type="match status" value="1"/>
</dbReference>
<reference evidence="4 5" key="1">
    <citation type="submission" date="2019-04" db="EMBL/GenBank/DDBJ databases">
        <title>Draft genome sequences of Streptomyces avermitilis ATCC 31267.</title>
        <authorList>
            <person name="Komaki H."/>
            <person name="Tamura T."/>
            <person name="Hosoyama A."/>
        </authorList>
    </citation>
    <scope>NUCLEOTIDE SEQUENCE [LARGE SCALE GENOMIC DNA]</scope>
    <source>
        <strain evidence="4 5">ATCC 31267</strain>
    </source>
</reference>
<name>A0A4D4N8C6_STRAX</name>
<sequence length="301" mass="32057">MLLYGSNRGVSDEGDDEVPAPLTELDRLALLAETTTQLTSTLDVDEAMRRLAALTVPRLADWAVIDLLTERDEVRRALVTEHKDGILVGREDLQGPMPPVPEESPMPLSRALRGAASSLAGPATYQGPPDSGIAVEQGRLFSETGMHSAVIAPIRGLRDVLGALTLGRSTRPDAFTAADLPLLEDITRRAGLALDNARLYQRQRKVAETMQRHLLPQLPTVPGVGMTARYVPAPHASSVGGDWYDAFALTDNSHALASATLSGTTSTPQPAWRRSATCCAPSHGPSPRPRPAPSSPSSTTP</sequence>
<feature type="domain" description="GAF" evidence="3">
    <location>
        <begin position="26"/>
        <end position="204"/>
    </location>
</feature>
<dbReference type="FunFam" id="3.30.450.40:FF:000035">
    <property type="entry name" value="PAS sensor protein"/>
    <property type="match status" value="1"/>
</dbReference>
<evidence type="ECO:0000313" key="4">
    <source>
        <dbReference type="EMBL" id="GDY80234.1"/>
    </source>
</evidence>
<feature type="compositionally biased region" description="Pro residues" evidence="2">
    <location>
        <begin position="284"/>
        <end position="294"/>
    </location>
</feature>
<dbReference type="SUPFAM" id="SSF55781">
    <property type="entry name" value="GAF domain-like"/>
    <property type="match status" value="1"/>
</dbReference>
<evidence type="ECO:0000256" key="2">
    <source>
        <dbReference type="SAM" id="MobiDB-lite"/>
    </source>
</evidence>
<dbReference type="AlphaFoldDB" id="A0A4D4N8C6"/>
<dbReference type="InterPro" id="IPR052016">
    <property type="entry name" value="Bact_Sigma-Reg"/>
</dbReference>
<dbReference type="InterPro" id="IPR029016">
    <property type="entry name" value="GAF-like_dom_sf"/>
</dbReference>
<feature type="region of interest" description="Disordered" evidence="2">
    <location>
        <begin position="260"/>
        <end position="301"/>
    </location>
</feature>
<protein>
    <recommendedName>
        <fullName evidence="3">GAF domain-containing protein</fullName>
    </recommendedName>
</protein>
<dbReference type="EMBL" id="BJHY01000002">
    <property type="protein sequence ID" value="GDY80234.1"/>
    <property type="molecule type" value="Genomic_DNA"/>
</dbReference>
<evidence type="ECO:0000256" key="1">
    <source>
        <dbReference type="ARBA" id="ARBA00022801"/>
    </source>
</evidence>
<dbReference type="Gene3D" id="3.60.40.10">
    <property type="entry name" value="PPM-type phosphatase domain"/>
    <property type="match status" value="1"/>
</dbReference>
<keyword evidence="1" id="KW-0378">Hydrolase</keyword>
<evidence type="ECO:0000259" key="3">
    <source>
        <dbReference type="SMART" id="SM00065"/>
    </source>
</evidence>
<evidence type="ECO:0000313" key="5">
    <source>
        <dbReference type="Proteomes" id="UP000299211"/>
    </source>
</evidence>
<dbReference type="InterPro" id="IPR036457">
    <property type="entry name" value="PPM-type-like_dom_sf"/>
</dbReference>
<dbReference type="InterPro" id="IPR003018">
    <property type="entry name" value="GAF"/>
</dbReference>
<organism evidence="4 5">
    <name type="scientific">Streptomyces avermitilis</name>
    <dbReference type="NCBI Taxonomy" id="33903"/>
    <lineage>
        <taxon>Bacteria</taxon>
        <taxon>Bacillati</taxon>
        <taxon>Actinomycetota</taxon>
        <taxon>Actinomycetes</taxon>
        <taxon>Kitasatosporales</taxon>
        <taxon>Streptomycetaceae</taxon>
        <taxon>Streptomyces</taxon>
    </lineage>
</organism>
<dbReference type="PANTHER" id="PTHR43156">
    <property type="entry name" value="STAGE II SPORULATION PROTEIN E-RELATED"/>
    <property type="match status" value="1"/>
</dbReference>
<dbReference type="GO" id="GO:0016791">
    <property type="term" value="F:phosphatase activity"/>
    <property type="evidence" value="ECO:0007669"/>
    <property type="project" value="TreeGrafter"/>
</dbReference>
<proteinExistence type="predicted"/>
<dbReference type="Gene3D" id="3.30.450.40">
    <property type="match status" value="1"/>
</dbReference>
<accession>A0A4D4N8C6</accession>
<dbReference type="PANTHER" id="PTHR43156:SF2">
    <property type="entry name" value="STAGE II SPORULATION PROTEIN E"/>
    <property type="match status" value="1"/>
</dbReference>
<gene>
    <name evidence="4" type="ORF">SAV31267_097190</name>
</gene>
<dbReference type="Proteomes" id="UP000299211">
    <property type="component" value="Unassembled WGS sequence"/>
</dbReference>
<feature type="region of interest" description="Disordered" evidence="2">
    <location>
        <begin position="1"/>
        <end position="20"/>
    </location>
</feature>